<evidence type="ECO:0000256" key="3">
    <source>
        <dbReference type="ARBA" id="ARBA00022527"/>
    </source>
</evidence>
<evidence type="ECO:0000313" key="19">
    <source>
        <dbReference type="EMBL" id="KAG6509237.1"/>
    </source>
</evidence>
<evidence type="ECO:0000256" key="1">
    <source>
        <dbReference type="ARBA" id="ARBA00004251"/>
    </source>
</evidence>
<dbReference type="InterPro" id="IPR001480">
    <property type="entry name" value="Bulb-type_lectin_dom"/>
</dbReference>
<evidence type="ECO:0000259" key="16">
    <source>
        <dbReference type="PROSITE" id="PS50011"/>
    </source>
</evidence>
<evidence type="ECO:0000256" key="13">
    <source>
        <dbReference type="ARBA" id="ARBA00048679"/>
    </source>
</evidence>
<dbReference type="SMART" id="SM00473">
    <property type="entry name" value="PAN_AP"/>
    <property type="match status" value="1"/>
</dbReference>
<dbReference type="PROSITE" id="PS50948">
    <property type="entry name" value="PAN"/>
    <property type="match status" value="1"/>
</dbReference>
<feature type="domain" description="Protein kinase" evidence="16">
    <location>
        <begin position="459"/>
        <end position="738"/>
    </location>
</feature>
<evidence type="ECO:0000256" key="14">
    <source>
        <dbReference type="PIRNR" id="PIRNR000641"/>
    </source>
</evidence>
<reference evidence="19 20" key="1">
    <citation type="submission" date="2020-08" db="EMBL/GenBank/DDBJ databases">
        <title>Plant Genome Project.</title>
        <authorList>
            <person name="Zhang R.-G."/>
        </authorList>
    </citation>
    <scope>NUCLEOTIDE SEQUENCE [LARGE SCALE GENOMIC DNA]</scope>
    <source>
        <tissue evidence="19">Rhizome</tissue>
    </source>
</reference>
<evidence type="ECO:0000256" key="12">
    <source>
        <dbReference type="ARBA" id="ARBA00047899"/>
    </source>
</evidence>
<dbReference type="GO" id="GO:0005524">
    <property type="term" value="F:ATP binding"/>
    <property type="evidence" value="ECO:0007669"/>
    <property type="project" value="UniProtKB-KW"/>
</dbReference>
<evidence type="ECO:0000256" key="6">
    <source>
        <dbReference type="ARBA" id="ARBA00022729"/>
    </source>
</evidence>
<dbReference type="SMART" id="SM00108">
    <property type="entry name" value="B_lectin"/>
    <property type="match status" value="1"/>
</dbReference>
<dbReference type="GO" id="GO:0051707">
    <property type="term" value="P:response to other organism"/>
    <property type="evidence" value="ECO:0007669"/>
    <property type="project" value="UniProtKB-ARBA"/>
</dbReference>
<keyword evidence="9 14" id="KW-0067">ATP-binding</keyword>
<dbReference type="GO" id="GO:0004674">
    <property type="term" value="F:protein serine/threonine kinase activity"/>
    <property type="evidence" value="ECO:0007669"/>
    <property type="project" value="UniProtKB-KW"/>
</dbReference>
<evidence type="ECO:0000313" key="20">
    <source>
        <dbReference type="Proteomes" id="UP000734854"/>
    </source>
</evidence>
<dbReference type="InterPro" id="IPR036426">
    <property type="entry name" value="Bulb-type_lectin_dom_sf"/>
</dbReference>
<dbReference type="Gene3D" id="1.10.510.10">
    <property type="entry name" value="Transferase(Phosphotransferase) domain 1"/>
    <property type="match status" value="1"/>
</dbReference>
<keyword evidence="2" id="KW-1003">Cell membrane</keyword>
<keyword evidence="15" id="KW-0472">Membrane</keyword>
<evidence type="ECO:0000256" key="8">
    <source>
        <dbReference type="ARBA" id="ARBA00022777"/>
    </source>
</evidence>
<evidence type="ECO:0000256" key="10">
    <source>
        <dbReference type="ARBA" id="ARBA00023157"/>
    </source>
</evidence>
<evidence type="ECO:0000259" key="18">
    <source>
        <dbReference type="PROSITE" id="PS50948"/>
    </source>
</evidence>
<dbReference type="FunFam" id="1.10.510.10:FF:000060">
    <property type="entry name" value="G-type lectin S-receptor-like serine/threonine-protein kinase"/>
    <property type="match status" value="1"/>
</dbReference>
<dbReference type="CDD" id="cd14066">
    <property type="entry name" value="STKc_IRAK"/>
    <property type="match status" value="1"/>
</dbReference>
<dbReference type="SMART" id="SM00220">
    <property type="entry name" value="S_TKc"/>
    <property type="match status" value="1"/>
</dbReference>
<evidence type="ECO:0000256" key="5">
    <source>
        <dbReference type="ARBA" id="ARBA00022679"/>
    </source>
</evidence>
<comment type="catalytic activity">
    <reaction evidence="13 14">
        <text>L-seryl-[protein] + ATP = O-phospho-L-seryl-[protein] + ADP + H(+)</text>
        <dbReference type="Rhea" id="RHEA:17989"/>
        <dbReference type="Rhea" id="RHEA-COMP:9863"/>
        <dbReference type="Rhea" id="RHEA-COMP:11604"/>
        <dbReference type="ChEBI" id="CHEBI:15378"/>
        <dbReference type="ChEBI" id="CHEBI:29999"/>
        <dbReference type="ChEBI" id="CHEBI:30616"/>
        <dbReference type="ChEBI" id="CHEBI:83421"/>
        <dbReference type="ChEBI" id="CHEBI:456216"/>
        <dbReference type="EC" id="2.7.11.1"/>
    </reaction>
</comment>
<evidence type="ECO:0000256" key="11">
    <source>
        <dbReference type="ARBA" id="ARBA00023180"/>
    </source>
</evidence>
<sequence>MAPSSSIVYGESLSSAEGIFELGFFSPGDGGKHYLAIWFKSISVMTAVWVANRDSPLQSARGSLNLTADGNLVLFNGTGFVVWSAGTSGAVNAALQLLDTGNLVLTGGAGDGAAVVWQSFDHPTDTFLAGMRIGLDRRRNVDRYLTSWKTASDPSTGEFSYVMESEGVPQLFLRRGAGDVVYRSGPWTGRGFTGRPKMGTEPLFQFAYADDRDGLYYTFHVSDPEILTRAYLDEAGVFRRVTWTKGSDRWNLFWDVPEDQCDLYGTCGRNGVCTTAYSPRCQCLQGFVPASHESWSLRNNTDGCARRTGLNCSTDGFLPVQNVKLPDAVNATAANKTADECMSWCLRNCSCTAYALIRGTECIAWSGDLLDVRSFSDGGDEVYIRLAASELESRRGGGAGKRKATKAVFISVAIFALASACLLLALWLRCRRRTQVNEEQKLELKLYEMSTIRAATSDFSMENLLGEGGFGPVYKGRMEDGLEVAVKRLSTGSAQGLEEFRNEALLIVQLQHKNLVRLLGCCIEEGERILVYEYMPNKSLDTFIFDKARSELLDWEKRFAIIVGVARGLLYLHHDSRLKIIHRDLKTSNILLDYDMNPKISDFGIAKHFKVDQIEESTEIIAGTYGYMPPEYAMQGLFSEKSDVFSFGVILLEILSGKKSRTFDKLQPHKNLLILHAWSLWKEGRCLELIDKAMGDSCSKSKVKRFIQVGLLCVQERSDDRPTMENVVVMLRSEDVTLPNPTDVASTLPKPSDIVVHTMSPMIDGHFTSSSGAGGRRCGAAAVGGFVVRRLPRWRSATGDVHVQRPTGGHGEQQPPEALAAQGRLPPQWRRLRWAQGHWPFSNGKNAAYFFAEKLGLAVSQLIYLYAPTPTDATAFLASVNFASGVASGSSMHLAEETNRVVFQSVRSPGSATGN</sequence>
<keyword evidence="8 14" id="KW-0418">Kinase</keyword>
<dbReference type="PROSITE" id="PS00108">
    <property type="entry name" value="PROTEIN_KINASE_ST"/>
    <property type="match status" value="1"/>
</dbReference>
<dbReference type="SUPFAM" id="SSF56112">
    <property type="entry name" value="Protein kinase-like (PK-like)"/>
    <property type="match status" value="1"/>
</dbReference>
<dbReference type="InterPro" id="IPR003609">
    <property type="entry name" value="Pan_app"/>
</dbReference>
<keyword evidence="3 14" id="KW-0723">Serine/threonine-protein kinase</keyword>
<dbReference type="InterPro" id="IPR008271">
    <property type="entry name" value="Ser/Thr_kinase_AS"/>
</dbReference>
<keyword evidence="7 14" id="KW-0547">Nucleotide-binding</keyword>
<comment type="catalytic activity">
    <reaction evidence="12 14">
        <text>L-threonyl-[protein] + ATP = O-phospho-L-threonyl-[protein] + ADP + H(+)</text>
        <dbReference type="Rhea" id="RHEA:46608"/>
        <dbReference type="Rhea" id="RHEA-COMP:11060"/>
        <dbReference type="Rhea" id="RHEA-COMP:11605"/>
        <dbReference type="ChEBI" id="CHEBI:15378"/>
        <dbReference type="ChEBI" id="CHEBI:30013"/>
        <dbReference type="ChEBI" id="CHEBI:30616"/>
        <dbReference type="ChEBI" id="CHEBI:61977"/>
        <dbReference type="ChEBI" id="CHEBI:456216"/>
        <dbReference type="EC" id="2.7.11.1"/>
    </reaction>
</comment>
<keyword evidence="4" id="KW-0245">EGF-like domain</keyword>
<dbReference type="Pfam" id="PF07714">
    <property type="entry name" value="PK_Tyr_Ser-Thr"/>
    <property type="match status" value="1"/>
</dbReference>
<dbReference type="FunFam" id="3.30.200.20:FF:000195">
    <property type="entry name" value="G-type lectin S-receptor-like serine/threonine-protein kinase"/>
    <property type="match status" value="1"/>
</dbReference>
<dbReference type="PANTHER" id="PTHR27002:SF616">
    <property type="entry name" value="RECEPTOR-LIKE SERINE_THREONINE-PROTEIN KINASE"/>
    <property type="match status" value="1"/>
</dbReference>
<dbReference type="CDD" id="cd00028">
    <property type="entry name" value="B_lectin"/>
    <property type="match status" value="1"/>
</dbReference>
<dbReference type="EC" id="2.7.11.1" evidence="14"/>
<evidence type="ECO:0000256" key="9">
    <source>
        <dbReference type="ARBA" id="ARBA00022840"/>
    </source>
</evidence>
<dbReference type="SUPFAM" id="SSF51110">
    <property type="entry name" value="alpha-D-mannose-specific plant lectins"/>
    <property type="match status" value="1"/>
</dbReference>
<dbReference type="InterPro" id="IPR000858">
    <property type="entry name" value="S_locus_glycoprot_dom"/>
</dbReference>
<evidence type="ECO:0000256" key="7">
    <source>
        <dbReference type="ARBA" id="ARBA00022741"/>
    </source>
</evidence>
<dbReference type="GO" id="GO:0048544">
    <property type="term" value="P:recognition of pollen"/>
    <property type="evidence" value="ECO:0007669"/>
    <property type="project" value="InterPro"/>
</dbReference>
<evidence type="ECO:0000256" key="2">
    <source>
        <dbReference type="ARBA" id="ARBA00022475"/>
    </source>
</evidence>
<protein>
    <recommendedName>
        <fullName evidence="14">Receptor-like serine/threonine-protein kinase</fullName>
        <ecNumber evidence="14">2.7.11.1</ecNumber>
    </recommendedName>
</protein>
<name>A0A8J5GPZ7_ZINOF</name>
<dbReference type="InterPro" id="IPR000719">
    <property type="entry name" value="Prot_kinase_dom"/>
</dbReference>
<dbReference type="PROSITE" id="PS50927">
    <property type="entry name" value="BULB_LECTIN"/>
    <property type="match status" value="1"/>
</dbReference>
<keyword evidence="6" id="KW-0732">Signal</keyword>
<dbReference type="InterPro" id="IPR001245">
    <property type="entry name" value="Ser-Thr/Tyr_kinase_cat_dom"/>
</dbReference>
<keyword evidence="11" id="KW-0325">Glycoprotein</keyword>
<dbReference type="PANTHER" id="PTHR27002">
    <property type="entry name" value="RECEPTOR-LIKE SERINE/THREONINE-PROTEIN KINASE SD1-8"/>
    <property type="match status" value="1"/>
</dbReference>
<comment type="caution">
    <text evidence="19">The sequence shown here is derived from an EMBL/GenBank/DDBJ whole genome shotgun (WGS) entry which is preliminary data.</text>
</comment>
<feature type="domain" description="Bulb-type lectin" evidence="17">
    <location>
        <begin position="1"/>
        <end position="118"/>
    </location>
</feature>
<evidence type="ECO:0000256" key="4">
    <source>
        <dbReference type="ARBA" id="ARBA00022536"/>
    </source>
</evidence>
<dbReference type="InterPro" id="IPR024171">
    <property type="entry name" value="SRK-like_kinase"/>
</dbReference>
<evidence type="ECO:0000256" key="15">
    <source>
        <dbReference type="SAM" id="Phobius"/>
    </source>
</evidence>
<feature type="transmembrane region" description="Helical" evidence="15">
    <location>
        <begin position="407"/>
        <end position="428"/>
    </location>
</feature>
<dbReference type="Pfam" id="PF01453">
    <property type="entry name" value="B_lectin"/>
    <property type="match status" value="1"/>
</dbReference>
<keyword evidence="20" id="KW-1185">Reference proteome</keyword>
<keyword evidence="5 14" id="KW-0808">Transferase</keyword>
<keyword evidence="10" id="KW-1015">Disulfide bond</keyword>
<proteinExistence type="inferred from homology"/>
<gene>
    <name evidence="19" type="ORF">ZIOFF_034628</name>
</gene>
<dbReference type="GO" id="GO:0005886">
    <property type="term" value="C:plasma membrane"/>
    <property type="evidence" value="ECO:0007669"/>
    <property type="project" value="UniProtKB-SubCell"/>
</dbReference>
<keyword evidence="15" id="KW-0812">Transmembrane</keyword>
<evidence type="ECO:0000259" key="17">
    <source>
        <dbReference type="PROSITE" id="PS50927"/>
    </source>
</evidence>
<comment type="similarity">
    <text evidence="14">Belongs to the protein kinase superfamily. Ser/Thr protein kinase family.</text>
</comment>
<dbReference type="AlphaFoldDB" id="A0A8J5GPZ7"/>
<dbReference type="EMBL" id="JACMSC010000009">
    <property type="protein sequence ID" value="KAG6509237.1"/>
    <property type="molecule type" value="Genomic_DNA"/>
</dbReference>
<dbReference type="CDD" id="cd01098">
    <property type="entry name" value="PAN_AP_plant"/>
    <property type="match status" value="1"/>
</dbReference>
<feature type="domain" description="Apple" evidence="18">
    <location>
        <begin position="312"/>
        <end position="387"/>
    </location>
</feature>
<dbReference type="InterPro" id="IPR011009">
    <property type="entry name" value="Kinase-like_dom_sf"/>
</dbReference>
<dbReference type="Proteomes" id="UP000734854">
    <property type="component" value="Unassembled WGS sequence"/>
</dbReference>
<organism evidence="19 20">
    <name type="scientific">Zingiber officinale</name>
    <name type="common">Ginger</name>
    <name type="synonym">Amomum zingiber</name>
    <dbReference type="NCBI Taxonomy" id="94328"/>
    <lineage>
        <taxon>Eukaryota</taxon>
        <taxon>Viridiplantae</taxon>
        <taxon>Streptophyta</taxon>
        <taxon>Embryophyta</taxon>
        <taxon>Tracheophyta</taxon>
        <taxon>Spermatophyta</taxon>
        <taxon>Magnoliopsida</taxon>
        <taxon>Liliopsida</taxon>
        <taxon>Zingiberales</taxon>
        <taxon>Zingiberaceae</taxon>
        <taxon>Zingiber</taxon>
    </lineage>
</organism>
<dbReference type="PIRSF" id="PIRSF000641">
    <property type="entry name" value="SRK"/>
    <property type="match status" value="1"/>
</dbReference>
<comment type="subcellular location">
    <subcellularLocation>
        <location evidence="1">Cell membrane</location>
        <topology evidence="1">Single-pass type I membrane protein</topology>
    </subcellularLocation>
</comment>
<keyword evidence="15" id="KW-1133">Transmembrane helix</keyword>
<dbReference type="Gene3D" id="2.90.10.10">
    <property type="entry name" value="Bulb-type lectin domain"/>
    <property type="match status" value="1"/>
</dbReference>
<dbReference type="Gene3D" id="3.30.200.20">
    <property type="entry name" value="Phosphorylase Kinase, domain 1"/>
    <property type="match status" value="1"/>
</dbReference>
<dbReference type="Pfam" id="PF08276">
    <property type="entry name" value="PAN_2"/>
    <property type="match status" value="1"/>
</dbReference>
<accession>A0A8J5GPZ7</accession>
<feature type="transmembrane region" description="Helical" evidence="15">
    <location>
        <begin position="33"/>
        <end position="51"/>
    </location>
</feature>
<dbReference type="PROSITE" id="PS50011">
    <property type="entry name" value="PROTEIN_KINASE_DOM"/>
    <property type="match status" value="1"/>
</dbReference>
<dbReference type="Pfam" id="PF00954">
    <property type="entry name" value="S_locus_glycop"/>
    <property type="match status" value="1"/>
</dbReference>